<dbReference type="STRING" id="1036779.SAMN04515666_102500"/>
<evidence type="ECO:0000313" key="4">
    <source>
        <dbReference type="Proteomes" id="UP000199664"/>
    </source>
</evidence>
<feature type="signal peptide" evidence="2">
    <location>
        <begin position="1"/>
        <end position="23"/>
    </location>
</feature>
<dbReference type="NCBIfam" id="NF037995">
    <property type="entry name" value="TRAP_S1"/>
    <property type="match status" value="1"/>
</dbReference>
<dbReference type="EMBL" id="FOAN01000002">
    <property type="protein sequence ID" value="SEK97136.1"/>
    <property type="molecule type" value="Genomic_DNA"/>
</dbReference>
<evidence type="ECO:0000313" key="3">
    <source>
        <dbReference type="EMBL" id="SEK97136.1"/>
    </source>
</evidence>
<dbReference type="Pfam" id="PF03480">
    <property type="entry name" value="DctP"/>
    <property type="match status" value="1"/>
</dbReference>
<dbReference type="InterPro" id="IPR018389">
    <property type="entry name" value="DctP_fam"/>
</dbReference>
<keyword evidence="1 2" id="KW-0732">Signal</keyword>
<proteinExistence type="predicted"/>
<reference evidence="4" key="1">
    <citation type="submission" date="2016-10" db="EMBL/GenBank/DDBJ databases">
        <authorList>
            <person name="Varghese N."/>
            <person name="Submissions S."/>
        </authorList>
    </citation>
    <scope>NUCLEOTIDE SEQUENCE [LARGE SCALE GENOMIC DNA]</scope>
    <source>
        <strain evidence="4">LMG 26383,CCUG 61248,R- 45681</strain>
    </source>
</reference>
<gene>
    <name evidence="3" type="ORF">SAMN04515666_102500</name>
</gene>
<feature type="chain" id="PRO_5011593687" evidence="2">
    <location>
        <begin position="24"/>
        <end position="331"/>
    </location>
</feature>
<dbReference type="Proteomes" id="UP000199664">
    <property type="component" value="Unassembled WGS sequence"/>
</dbReference>
<keyword evidence="4" id="KW-1185">Reference proteome</keyword>
<accession>A0A1H7LE63</accession>
<dbReference type="RefSeq" id="WP_091831582.1">
    <property type="nucleotide sequence ID" value="NZ_FOAN01000002.1"/>
</dbReference>
<organism evidence="3 4">
    <name type="scientific">Bosea lupini</name>
    <dbReference type="NCBI Taxonomy" id="1036779"/>
    <lineage>
        <taxon>Bacteria</taxon>
        <taxon>Pseudomonadati</taxon>
        <taxon>Pseudomonadota</taxon>
        <taxon>Alphaproteobacteria</taxon>
        <taxon>Hyphomicrobiales</taxon>
        <taxon>Boseaceae</taxon>
        <taxon>Bosea</taxon>
    </lineage>
</organism>
<dbReference type="OrthoDB" id="9783941at2"/>
<evidence type="ECO:0000256" key="2">
    <source>
        <dbReference type="SAM" id="SignalP"/>
    </source>
</evidence>
<sequence length="331" mass="35651">MKRSDFIKGLLVAGVAAGTLAFAAPTAFAQAKWNLPAAYPSDNPHSENLATFAKDVEAATGGKLSITVHANASLFKAPEIKRAVQTGQAQMGEVLISLHENEDPVFGIDVVPFLATSFAESKKLYAASKAAVEKKLDSQGIKLLFMVPWAPQGVYAKKEINTIEDMKGLKWRAYNVGTTRLGELLGMQAVTIQAAELPQALATGVVNSFMSSGGTGYDSKAWETLTHFYDVQAWIPKNATFVNKAAFAGLDKATQDAILKASADAEARGWKMWEEKTNWYLDQLKAKGMKVQAPSPALKDGFKKAGETLTADWLKKAGADGQAIVDAYKKM</sequence>
<protein>
    <submittedName>
        <fullName evidence="3">TRAP-type C4-dicarboxylate transport system, substrate-binding protein</fullName>
    </submittedName>
</protein>
<dbReference type="GO" id="GO:0055085">
    <property type="term" value="P:transmembrane transport"/>
    <property type="evidence" value="ECO:0007669"/>
    <property type="project" value="InterPro"/>
</dbReference>
<dbReference type="PANTHER" id="PTHR33376:SF4">
    <property type="entry name" value="SIALIC ACID-BINDING PERIPLASMIC PROTEIN SIAP"/>
    <property type="match status" value="1"/>
</dbReference>
<dbReference type="Gene3D" id="3.40.190.170">
    <property type="entry name" value="Bacterial extracellular solute-binding protein, family 7"/>
    <property type="match status" value="1"/>
</dbReference>
<name>A0A1H7LE63_9HYPH</name>
<dbReference type="PANTHER" id="PTHR33376">
    <property type="match status" value="1"/>
</dbReference>
<dbReference type="CDD" id="cd13602">
    <property type="entry name" value="PBP2_TRAP_BpDctp6_7"/>
    <property type="match status" value="1"/>
</dbReference>
<dbReference type="AlphaFoldDB" id="A0A1H7LE63"/>
<dbReference type="InterPro" id="IPR038404">
    <property type="entry name" value="TRAP_DctP_sf"/>
</dbReference>
<evidence type="ECO:0000256" key="1">
    <source>
        <dbReference type="ARBA" id="ARBA00022729"/>
    </source>
</evidence>